<dbReference type="eggNOG" id="ENOG502SQP0">
    <property type="taxonomic scope" value="Eukaryota"/>
</dbReference>
<organism evidence="2 3">
    <name type="scientific">Moniliophthora roreri</name>
    <name type="common">Frosty pod rot fungus</name>
    <name type="synonym">Monilia roreri</name>
    <dbReference type="NCBI Taxonomy" id="221103"/>
    <lineage>
        <taxon>Eukaryota</taxon>
        <taxon>Fungi</taxon>
        <taxon>Dikarya</taxon>
        <taxon>Basidiomycota</taxon>
        <taxon>Agaricomycotina</taxon>
        <taxon>Agaricomycetes</taxon>
        <taxon>Agaricomycetidae</taxon>
        <taxon>Agaricales</taxon>
        <taxon>Marasmiineae</taxon>
        <taxon>Marasmiaceae</taxon>
        <taxon>Moniliophthora</taxon>
    </lineage>
</organism>
<feature type="chain" id="PRO_5006901191" description="Fruit-body specific protein a" evidence="1">
    <location>
        <begin position="20"/>
        <end position="502"/>
    </location>
</feature>
<reference evidence="2 3" key="1">
    <citation type="submission" date="2015-12" db="EMBL/GenBank/DDBJ databases">
        <title>Draft genome sequence of Moniliophthora roreri, the causal agent of frosty pod rot of cacao.</title>
        <authorList>
            <person name="Aime M.C."/>
            <person name="Diaz-Valderrama J.R."/>
            <person name="Kijpornyongpan T."/>
            <person name="Phillips-Mora W."/>
        </authorList>
    </citation>
    <scope>NUCLEOTIDE SEQUENCE [LARGE SCALE GENOMIC DNA]</scope>
    <source>
        <strain evidence="2 3">MCA 2952</strain>
    </source>
</reference>
<protein>
    <recommendedName>
        <fullName evidence="4">Fruit-body specific protein a</fullName>
    </recommendedName>
</protein>
<gene>
    <name evidence="2" type="ORF">WG66_19541</name>
</gene>
<proteinExistence type="predicted"/>
<evidence type="ECO:0000313" key="2">
    <source>
        <dbReference type="EMBL" id="KTB27902.1"/>
    </source>
</evidence>
<keyword evidence="1" id="KW-0732">Signal</keyword>
<accession>A0A0W0EUZ9</accession>
<sequence length="502" mass="54096">MFPSTLLLGLAALAISGEAFKFPVDRGDPAENANALDLTNTSTDTDAIANAIVQVNQKAGATEDVAPPNQAPPETVVTAVDGNVLDTVVPVSNALTRRSLGFLPKRASSAKFRRQNLGNYKQVFAGTGTGPDDRDGSIQGTAYLTYTLVPNNTYSIEPCLAFCDRVPGCVFANLYYEYNNPGLDHEFSEGSNLKCAVYGDVHTAAEKTNTGGQQLYPAPGGLTYIQQSSGYALEQWVDISTPDGYEQVFGPLEAANNAPGYMGFAFLDRYDVQACADLCNKRGVDGNGGACKFFNIWRAVFSDKPQTYTCSMYYEVTDASTANNYGQGDLKVTQSRGYRRKSVVPDGDFESYQCPDGGDFCYTTSTSTWTATSPAGGNLDATIFHYQPYAHSGNSVALLGSANGADLFPGTLKPANRLDTVPGKTYTIQFFTSSVYSGPVLQRDAYVTVLWNGQEVQTFHTEYAPWTYREVTVTASGNDELAFTGGKSTAYTFIDGVYVFQA</sequence>
<evidence type="ECO:0008006" key="4">
    <source>
        <dbReference type="Google" id="ProtNLM"/>
    </source>
</evidence>
<feature type="signal peptide" evidence="1">
    <location>
        <begin position="1"/>
        <end position="19"/>
    </location>
</feature>
<dbReference type="PANTHER" id="PTHR36578">
    <property type="entry name" value="CHROMOSOME 15, WHOLE GENOME SHOTGUN SEQUENCE"/>
    <property type="match status" value="1"/>
</dbReference>
<dbReference type="AlphaFoldDB" id="A0A0W0EUZ9"/>
<dbReference type="Proteomes" id="UP000054988">
    <property type="component" value="Unassembled WGS sequence"/>
</dbReference>
<name>A0A0W0EUZ9_MONRR</name>
<evidence type="ECO:0000256" key="1">
    <source>
        <dbReference type="SAM" id="SignalP"/>
    </source>
</evidence>
<dbReference type="PANTHER" id="PTHR36578:SF1">
    <property type="entry name" value="APPLE DOMAIN-CONTAINING PROTEIN"/>
    <property type="match status" value="1"/>
</dbReference>
<evidence type="ECO:0000313" key="3">
    <source>
        <dbReference type="Proteomes" id="UP000054988"/>
    </source>
</evidence>
<comment type="caution">
    <text evidence="2">The sequence shown here is derived from an EMBL/GenBank/DDBJ whole genome shotgun (WGS) entry which is preliminary data.</text>
</comment>
<dbReference type="EMBL" id="LATX01002515">
    <property type="protein sequence ID" value="KTB27902.1"/>
    <property type="molecule type" value="Genomic_DNA"/>
</dbReference>